<reference evidence="5 6" key="1">
    <citation type="submission" date="2020-08" db="EMBL/GenBank/DDBJ databases">
        <title>Genome sequence of Weissella diestrammenae KACC 16890T.</title>
        <authorList>
            <person name="Hyun D.-W."/>
            <person name="Bae J.-W."/>
        </authorList>
    </citation>
    <scope>NUCLEOTIDE SEQUENCE [LARGE SCALE GENOMIC DNA]</scope>
    <source>
        <strain evidence="5 6">KACC 16890</strain>
    </source>
</reference>
<feature type="domain" description="Glucosyltransferase 3-like C-terminal" evidence="4">
    <location>
        <begin position="172"/>
        <end position="328"/>
    </location>
</feature>
<proteinExistence type="predicted"/>
<evidence type="ECO:0000259" key="4">
    <source>
        <dbReference type="Pfam" id="PF26337"/>
    </source>
</evidence>
<gene>
    <name evidence="5" type="ORF">H9L19_00120</name>
</gene>
<dbReference type="Pfam" id="PF26334">
    <property type="entry name" value="Gtf3_N"/>
    <property type="match status" value="1"/>
</dbReference>
<dbReference type="Proteomes" id="UP000515800">
    <property type="component" value="Chromosome"/>
</dbReference>
<accession>A0A7G9T5H6</accession>
<protein>
    <submittedName>
        <fullName evidence="5">Beta-1,6-galactofuranosyltransferase</fullName>
    </submittedName>
</protein>
<dbReference type="PIRSF" id="PIRSF007023">
    <property type="entry name" value="UDP-Galf_transf"/>
    <property type="match status" value="1"/>
</dbReference>
<dbReference type="GO" id="GO:0016740">
    <property type="term" value="F:transferase activity"/>
    <property type="evidence" value="ECO:0007669"/>
    <property type="project" value="UniProtKB-KW"/>
</dbReference>
<dbReference type="Pfam" id="PF26337">
    <property type="entry name" value="Gtf3_C"/>
    <property type="match status" value="1"/>
</dbReference>
<keyword evidence="6" id="KW-1185">Reference proteome</keyword>
<name>A0A7G9T5H6_9LACO</name>
<evidence type="ECO:0000313" key="6">
    <source>
        <dbReference type="Proteomes" id="UP000515800"/>
    </source>
</evidence>
<evidence type="ECO:0000256" key="1">
    <source>
        <dbReference type="ARBA" id="ARBA00022679"/>
    </source>
</evidence>
<dbReference type="KEGG" id="wdi:H9L19_00120"/>
<evidence type="ECO:0000313" key="5">
    <source>
        <dbReference type="EMBL" id="QNN75351.1"/>
    </source>
</evidence>
<dbReference type="AlphaFoldDB" id="A0A7G9T5H6"/>
<dbReference type="SUPFAM" id="SSF53756">
    <property type="entry name" value="UDP-Glycosyltransferase/glycogen phosphorylase"/>
    <property type="match status" value="1"/>
</dbReference>
<keyword evidence="1 5" id="KW-0808">Transferase</keyword>
<evidence type="ECO:0000256" key="2">
    <source>
        <dbReference type="SAM" id="Coils"/>
    </source>
</evidence>
<sequence length="342" mass="39094">MKIFISNLHGQSDSSTAMIAQNTVTDIAKGMWMNELPISYFPINSLSLEQMAERAAEIANNLSRDDVIILQLPTWNGIAFDEILIESIKKRQAKMIAFVHDFVPYMFAKNYYLLDRYLNAYNQTELLILPSQKMGDMMTEAGLKKKFVIQELWDHHVNIPVKVNQEFNKNKVVFAGSLTRFPFIWDLDGQLDVDVFSNDQGRDNSSIHIKGWQPDAILIHELANSGAMGLVWSENFTDRPEREYSKINASYKLSTYLAAGIPVILREENAKAEIVSRYGAGLIVNELDDLKNKLNEMSQEDINQMREHAKKLGFLIRHGEFTRKVLVDSIFKAIGDEKNENI</sequence>
<evidence type="ECO:0000259" key="3">
    <source>
        <dbReference type="Pfam" id="PF26334"/>
    </source>
</evidence>
<dbReference type="EMBL" id="CP060724">
    <property type="protein sequence ID" value="QNN75351.1"/>
    <property type="molecule type" value="Genomic_DNA"/>
</dbReference>
<keyword evidence="2" id="KW-0175">Coiled coil</keyword>
<dbReference type="RefSeq" id="WP_187529185.1">
    <property type="nucleotide sequence ID" value="NZ_CP060724.1"/>
</dbReference>
<organism evidence="5 6">
    <name type="scientific">Weissella diestrammenae</name>
    <dbReference type="NCBI Taxonomy" id="1162633"/>
    <lineage>
        <taxon>Bacteria</taxon>
        <taxon>Bacillati</taxon>
        <taxon>Bacillota</taxon>
        <taxon>Bacilli</taxon>
        <taxon>Lactobacillales</taxon>
        <taxon>Lactobacillaceae</taxon>
        <taxon>Weissella</taxon>
    </lineage>
</organism>
<dbReference type="Gene3D" id="3.40.50.2000">
    <property type="entry name" value="Glycogen Phosphorylase B"/>
    <property type="match status" value="2"/>
</dbReference>
<dbReference type="InterPro" id="IPR058591">
    <property type="entry name" value="Gtf3_N"/>
</dbReference>
<dbReference type="InterPro" id="IPR058592">
    <property type="entry name" value="Gtf3_C"/>
</dbReference>
<feature type="coiled-coil region" evidence="2">
    <location>
        <begin position="280"/>
        <end position="307"/>
    </location>
</feature>
<feature type="domain" description="Glucosyltransferase 3-like N-terminal" evidence="3">
    <location>
        <begin position="2"/>
        <end position="152"/>
    </location>
</feature>